<comment type="caution">
    <text evidence="1">The sequence shown here is derived from an EMBL/GenBank/DDBJ whole genome shotgun (WGS) entry which is preliminary data.</text>
</comment>
<name>A0AAW3UY29_9BURK</name>
<dbReference type="Proteomes" id="UP000518681">
    <property type="component" value="Unassembled WGS sequence"/>
</dbReference>
<proteinExistence type="predicted"/>
<gene>
    <name evidence="1" type="ORF">GGD69_004415</name>
</gene>
<accession>A0AAW3UY29</accession>
<dbReference type="RefSeq" id="WP_144193915.1">
    <property type="nucleotide sequence ID" value="NZ_CP099647.1"/>
</dbReference>
<evidence type="ECO:0000313" key="2">
    <source>
        <dbReference type="Proteomes" id="UP000518681"/>
    </source>
</evidence>
<protein>
    <submittedName>
        <fullName evidence="1">Uncharacterized protein</fullName>
    </submittedName>
</protein>
<organism evidence="1 2">
    <name type="scientific">Paraburkholderia fungorum</name>
    <dbReference type="NCBI Taxonomy" id="134537"/>
    <lineage>
        <taxon>Bacteria</taxon>
        <taxon>Pseudomonadati</taxon>
        <taxon>Pseudomonadota</taxon>
        <taxon>Betaproteobacteria</taxon>
        <taxon>Burkholderiales</taxon>
        <taxon>Burkholderiaceae</taxon>
        <taxon>Paraburkholderia</taxon>
    </lineage>
</organism>
<sequence>MLVLTGHDAVADPVNSLDVTHSAWSNVVLDTDVRFPEIERICSGNSLVAARRHRVTVICDLIIDIGFNVSD</sequence>
<dbReference type="EMBL" id="JACIIK010000007">
    <property type="protein sequence ID" value="MBB6203537.1"/>
    <property type="molecule type" value="Genomic_DNA"/>
</dbReference>
<reference evidence="1 2" key="1">
    <citation type="submission" date="2020-08" db="EMBL/GenBank/DDBJ databases">
        <title>Genomic Encyclopedia of Type Strains, Phase IV (KMG-V): Genome sequencing to study the core and pangenomes of soil and plant-associated prokaryotes.</title>
        <authorList>
            <person name="Whitman W."/>
        </authorList>
    </citation>
    <scope>NUCLEOTIDE SEQUENCE [LARGE SCALE GENOMIC DNA]</scope>
    <source>
        <strain evidence="1 2">SEMIA 4013</strain>
    </source>
</reference>
<dbReference type="AlphaFoldDB" id="A0AAW3UY29"/>
<evidence type="ECO:0000313" key="1">
    <source>
        <dbReference type="EMBL" id="MBB6203537.1"/>
    </source>
</evidence>